<feature type="chain" id="PRO_5034587998" description="Lipoprotein" evidence="1">
    <location>
        <begin position="25"/>
        <end position="135"/>
    </location>
</feature>
<evidence type="ECO:0000313" key="3">
    <source>
        <dbReference type="Proteomes" id="UP000593765"/>
    </source>
</evidence>
<evidence type="ECO:0008006" key="4">
    <source>
        <dbReference type="Google" id="ProtNLM"/>
    </source>
</evidence>
<dbReference type="KEGG" id="hbs:IPV69_14885"/>
<reference evidence="2 3" key="1">
    <citation type="submission" date="2020-10" db="EMBL/GenBank/DDBJ databases">
        <title>Wide distribution of Phycisphaera-like planctomycetes from WD2101 soil group in peatlands and genome analysis of the first cultivated representative.</title>
        <authorList>
            <person name="Dedysh S.N."/>
            <person name="Beletsky A.V."/>
            <person name="Ivanova A."/>
            <person name="Kulichevskaya I.S."/>
            <person name="Suzina N.E."/>
            <person name="Philippov D.A."/>
            <person name="Rakitin A.L."/>
            <person name="Mardanov A.V."/>
            <person name="Ravin N.V."/>
        </authorList>
    </citation>
    <scope>NUCLEOTIDE SEQUENCE [LARGE SCALE GENOMIC DNA]</scope>
    <source>
        <strain evidence="2 3">M1803</strain>
    </source>
</reference>
<sequence length="135" mass="14765">MNLSLLRQSSFVVMLVSTMMLLCGCGSTVVPTTGPRPATSPAAVALFQDPPSKYEVLGIIKTEGSFEWEEVGQMQKVIDELKEKAAAMGGNGLLLQVPEYRLRAVGTYDEEPYIIPIDKSKTRNAMATAIYVHKK</sequence>
<name>A0A7M2WQ96_9BACT</name>
<gene>
    <name evidence="2" type="ORF">IPV69_14885</name>
</gene>
<dbReference type="EMBL" id="CP063458">
    <property type="protein sequence ID" value="QOV87573.1"/>
    <property type="molecule type" value="Genomic_DNA"/>
</dbReference>
<dbReference type="Proteomes" id="UP000593765">
    <property type="component" value="Chromosome"/>
</dbReference>
<dbReference type="AlphaFoldDB" id="A0A7M2WQ96"/>
<dbReference type="RefSeq" id="WP_206290480.1">
    <property type="nucleotide sequence ID" value="NZ_CP063458.1"/>
</dbReference>
<evidence type="ECO:0000256" key="1">
    <source>
        <dbReference type="SAM" id="SignalP"/>
    </source>
</evidence>
<accession>A0A7M2WQ96</accession>
<feature type="signal peptide" evidence="1">
    <location>
        <begin position="1"/>
        <end position="24"/>
    </location>
</feature>
<keyword evidence="1" id="KW-0732">Signal</keyword>
<proteinExistence type="predicted"/>
<dbReference type="PROSITE" id="PS51257">
    <property type="entry name" value="PROKAR_LIPOPROTEIN"/>
    <property type="match status" value="1"/>
</dbReference>
<evidence type="ECO:0000313" key="2">
    <source>
        <dbReference type="EMBL" id="QOV87573.1"/>
    </source>
</evidence>
<organism evidence="2 3">
    <name type="scientific">Humisphaera borealis</name>
    <dbReference type="NCBI Taxonomy" id="2807512"/>
    <lineage>
        <taxon>Bacteria</taxon>
        <taxon>Pseudomonadati</taxon>
        <taxon>Planctomycetota</taxon>
        <taxon>Phycisphaerae</taxon>
        <taxon>Tepidisphaerales</taxon>
        <taxon>Tepidisphaeraceae</taxon>
        <taxon>Humisphaera</taxon>
    </lineage>
</organism>
<protein>
    <recommendedName>
        <fullName evidence="4">Lipoprotein</fullName>
    </recommendedName>
</protein>
<keyword evidence="3" id="KW-1185">Reference proteome</keyword>